<evidence type="ECO:0000313" key="1">
    <source>
        <dbReference type="EMBL" id="KAI0044457.1"/>
    </source>
</evidence>
<organism evidence="1 2">
    <name type="scientific">Auriscalpium vulgare</name>
    <dbReference type="NCBI Taxonomy" id="40419"/>
    <lineage>
        <taxon>Eukaryota</taxon>
        <taxon>Fungi</taxon>
        <taxon>Dikarya</taxon>
        <taxon>Basidiomycota</taxon>
        <taxon>Agaricomycotina</taxon>
        <taxon>Agaricomycetes</taxon>
        <taxon>Russulales</taxon>
        <taxon>Auriscalpiaceae</taxon>
        <taxon>Auriscalpium</taxon>
    </lineage>
</organism>
<protein>
    <submittedName>
        <fullName evidence="1">Uncharacterized protein</fullName>
    </submittedName>
</protein>
<accession>A0ACB8RKN0</accession>
<dbReference type="EMBL" id="MU275982">
    <property type="protein sequence ID" value="KAI0044457.1"/>
    <property type="molecule type" value="Genomic_DNA"/>
</dbReference>
<proteinExistence type="predicted"/>
<name>A0ACB8RKN0_9AGAM</name>
<reference evidence="1" key="2">
    <citation type="journal article" date="2022" name="New Phytol.">
        <title>Evolutionary transition to the ectomycorrhizal habit in the genomes of a hyperdiverse lineage of mushroom-forming fungi.</title>
        <authorList>
            <person name="Looney B."/>
            <person name="Miyauchi S."/>
            <person name="Morin E."/>
            <person name="Drula E."/>
            <person name="Courty P.E."/>
            <person name="Kohler A."/>
            <person name="Kuo A."/>
            <person name="LaButti K."/>
            <person name="Pangilinan J."/>
            <person name="Lipzen A."/>
            <person name="Riley R."/>
            <person name="Andreopoulos W."/>
            <person name="He G."/>
            <person name="Johnson J."/>
            <person name="Nolan M."/>
            <person name="Tritt A."/>
            <person name="Barry K.W."/>
            <person name="Grigoriev I.V."/>
            <person name="Nagy L.G."/>
            <person name="Hibbett D."/>
            <person name="Henrissat B."/>
            <person name="Matheny P.B."/>
            <person name="Labbe J."/>
            <person name="Martin F.M."/>
        </authorList>
    </citation>
    <scope>NUCLEOTIDE SEQUENCE</scope>
    <source>
        <strain evidence="1">FP105234-sp</strain>
    </source>
</reference>
<reference evidence="1" key="1">
    <citation type="submission" date="2021-02" db="EMBL/GenBank/DDBJ databases">
        <authorList>
            <consortium name="DOE Joint Genome Institute"/>
            <person name="Ahrendt S."/>
            <person name="Looney B.P."/>
            <person name="Miyauchi S."/>
            <person name="Morin E."/>
            <person name="Drula E."/>
            <person name="Courty P.E."/>
            <person name="Chicoki N."/>
            <person name="Fauchery L."/>
            <person name="Kohler A."/>
            <person name="Kuo A."/>
            <person name="Labutti K."/>
            <person name="Pangilinan J."/>
            <person name="Lipzen A."/>
            <person name="Riley R."/>
            <person name="Andreopoulos W."/>
            <person name="He G."/>
            <person name="Johnson J."/>
            <person name="Barry K.W."/>
            <person name="Grigoriev I.V."/>
            <person name="Nagy L."/>
            <person name="Hibbett D."/>
            <person name="Henrissat B."/>
            <person name="Matheny P.B."/>
            <person name="Labbe J."/>
            <person name="Martin F."/>
        </authorList>
    </citation>
    <scope>NUCLEOTIDE SEQUENCE</scope>
    <source>
        <strain evidence="1">FP105234-sp</strain>
    </source>
</reference>
<evidence type="ECO:0000313" key="2">
    <source>
        <dbReference type="Proteomes" id="UP000814033"/>
    </source>
</evidence>
<gene>
    <name evidence="1" type="ORF">FA95DRAFT_255228</name>
</gene>
<keyword evidence="2" id="KW-1185">Reference proteome</keyword>
<dbReference type="Proteomes" id="UP000814033">
    <property type="component" value="Unassembled WGS sequence"/>
</dbReference>
<sequence length="150" mass="15878">MSSITTFTTPTSSSTPPPSSSATPDAPVPTGHRAQSGTSLYLYTAVGASTRRIQSDTSLNKLVHSNARRPPRRRRNNRHHLDGPTPAPARSGSHSSSHQRHLRRASAGRPSQGVGRLSRRGGETCGKQCGDWMGGSPGASHTFFVSSCSC</sequence>
<comment type="caution">
    <text evidence="1">The sequence shown here is derived from an EMBL/GenBank/DDBJ whole genome shotgun (WGS) entry which is preliminary data.</text>
</comment>